<gene>
    <name evidence="2" type="ORF">GEV33_003087</name>
</gene>
<accession>A0A8J6HRW4</accession>
<feature type="compositionally biased region" description="Polar residues" evidence="1">
    <location>
        <begin position="318"/>
        <end position="332"/>
    </location>
</feature>
<sequence>MKVRYFLTPQVDSGRGVHIQRPLVAGGGAPEPLIIASPRDRSVSILLIVFAAALRLHTLRHSFLASGFFAKFRAAGFRSRLRKVTSLIDGDINEQPRKTPTVLASGKEAISKLRGICRPFLGEISSFQYALQQLIFVRVCLYFGMDEEPMDGLFMDQHFLRSSLRLYSGDSLDAENNNAGSLFSAAMMEKARAHIQMWGRASGGAPYNPSELHAFLLNSSPSQQIYLGQRPSVPLGLTSQLWSQGGSSWQSPMHGGLPPGLLGPPPPHRPQMTPPPSSTPSSSGSPSPTSVSTSDLRLPKAVFPSSMHRFSPYASPLPRQTSSLSPTSRSGH</sequence>
<feature type="compositionally biased region" description="Pro residues" evidence="1">
    <location>
        <begin position="261"/>
        <end position="278"/>
    </location>
</feature>
<evidence type="ECO:0000256" key="1">
    <source>
        <dbReference type="SAM" id="MobiDB-lite"/>
    </source>
</evidence>
<feature type="compositionally biased region" description="Low complexity" evidence="1">
    <location>
        <begin position="244"/>
        <end position="260"/>
    </location>
</feature>
<protein>
    <submittedName>
        <fullName evidence="2">Uncharacterized protein</fullName>
    </submittedName>
</protein>
<dbReference type="AlphaFoldDB" id="A0A8J6HRW4"/>
<dbReference type="EMBL" id="JABDTM020013922">
    <property type="protein sequence ID" value="KAH0819704.1"/>
    <property type="molecule type" value="Genomic_DNA"/>
</dbReference>
<organism evidence="2 3">
    <name type="scientific">Tenebrio molitor</name>
    <name type="common">Yellow mealworm beetle</name>
    <dbReference type="NCBI Taxonomy" id="7067"/>
    <lineage>
        <taxon>Eukaryota</taxon>
        <taxon>Metazoa</taxon>
        <taxon>Ecdysozoa</taxon>
        <taxon>Arthropoda</taxon>
        <taxon>Hexapoda</taxon>
        <taxon>Insecta</taxon>
        <taxon>Pterygota</taxon>
        <taxon>Neoptera</taxon>
        <taxon>Endopterygota</taxon>
        <taxon>Coleoptera</taxon>
        <taxon>Polyphaga</taxon>
        <taxon>Cucujiformia</taxon>
        <taxon>Tenebrionidae</taxon>
        <taxon>Tenebrio</taxon>
    </lineage>
</organism>
<keyword evidence="3" id="KW-1185">Reference proteome</keyword>
<evidence type="ECO:0000313" key="2">
    <source>
        <dbReference type="EMBL" id="KAH0819704.1"/>
    </source>
</evidence>
<evidence type="ECO:0000313" key="3">
    <source>
        <dbReference type="Proteomes" id="UP000719412"/>
    </source>
</evidence>
<reference evidence="2" key="2">
    <citation type="submission" date="2021-08" db="EMBL/GenBank/DDBJ databases">
        <authorList>
            <person name="Eriksson T."/>
        </authorList>
    </citation>
    <scope>NUCLEOTIDE SEQUENCE</scope>
    <source>
        <strain evidence="2">Stoneville</strain>
        <tissue evidence="2">Whole head</tissue>
    </source>
</reference>
<feature type="region of interest" description="Disordered" evidence="1">
    <location>
        <begin position="244"/>
        <end position="332"/>
    </location>
</feature>
<comment type="caution">
    <text evidence="2">The sequence shown here is derived from an EMBL/GenBank/DDBJ whole genome shotgun (WGS) entry which is preliminary data.</text>
</comment>
<feature type="compositionally biased region" description="Low complexity" evidence="1">
    <location>
        <begin position="279"/>
        <end position="294"/>
    </location>
</feature>
<dbReference type="Proteomes" id="UP000719412">
    <property type="component" value="Unassembled WGS sequence"/>
</dbReference>
<reference evidence="2" key="1">
    <citation type="journal article" date="2020" name="J Insects Food Feed">
        <title>The yellow mealworm (Tenebrio molitor) genome: a resource for the emerging insects as food and feed industry.</title>
        <authorList>
            <person name="Eriksson T."/>
            <person name="Andere A."/>
            <person name="Kelstrup H."/>
            <person name="Emery V."/>
            <person name="Picard C."/>
        </authorList>
    </citation>
    <scope>NUCLEOTIDE SEQUENCE</scope>
    <source>
        <strain evidence="2">Stoneville</strain>
        <tissue evidence="2">Whole head</tissue>
    </source>
</reference>
<name>A0A8J6HRW4_TENMO</name>
<proteinExistence type="predicted"/>